<reference evidence="26" key="3">
    <citation type="submission" date="2025-09" db="UniProtKB">
        <authorList>
            <consortium name="Ensembl"/>
        </authorList>
    </citation>
    <scope>IDENTIFICATION</scope>
</reference>
<dbReference type="FunFam" id="2.60.120.200:FF:000002">
    <property type="entry name" value="Thrombospondin 3"/>
    <property type="match status" value="1"/>
</dbReference>
<dbReference type="Pfam" id="PF11598">
    <property type="entry name" value="COMP"/>
    <property type="match status" value="1"/>
</dbReference>
<dbReference type="FunFam" id="2.10.25.10:FF:000025">
    <property type="entry name" value="Thrombospondin 3"/>
    <property type="match status" value="1"/>
</dbReference>
<dbReference type="InterPro" id="IPR000742">
    <property type="entry name" value="EGF"/>
</dbReference>
<feature type="domain" description="EGF-like" evidence="24">
    <location>
        <begin position="391"/>
        <end position="433"/>
    </location>
</feature>
<evidence type="ECO:0000256" key="18">
    <source>
        <dbReference type="ARBA" id="ARBA00023246"/>
    </source>
</evidence>
<comment type="similarity">
    <text evidence="4">Belongs to the thrombospondin family.</text>
</comment>
<dbReference type="Gene3D" id="4.10.1080.10">
    <property type="entry name" value="TSP type-3 repeat"/>
    <property type="match status" value="1"/>
</dbReference>
<evidence type="ECO:0000256" key="11">
    <source>
        <dbReference type="ARBA" id="ARBA00022837"/>
    </source>
</evidence>
<dbReference type="GO" id="GO:0008083">
    <property type="term" value="F:growth factor activity"/>
    <property type="evidence" value="ECO:0007669"/>
    <property type="project" value="UniProtKB-KW"/>
</dbReference>
<keyword evidence="15" id="KW-1015">Disulfide bond</keyword>
<dbReference type="GO" id="GO:0051781">
    <property type="term" value="P:positive regulation of cell division"/>
    <property type="evidence" value="ECO:0007669"/>
    <property type="project" value="UniProtKB-KW"/>
</dbReference>
<evidence type="ECO:0000256" key="10">
    <source>
        <dbReference type="ARBA" id="ARBA00022824"/>
    </source>
</evidence>
<keyword evidence="14" id="KW-0339">Growth factor</keyword>
<dbReference type="Pfam" id="PF07645">
    <property type="entry name" value="EGF_CA"/>
    <property type="match status" value="2"/>
</dbReference>
<feature type="compositionally biased region" description="Basic and acidic residues" evidence="22">
    <location>
        <begin position="521"/>
        <end position="536"/>
    </location>
</feature>
<reference evidence="26" key="1">
    <citation type="submission" date="2020-07" db="EMBL/GenBank/DDBJ databases">
        <title>A long reads based de novo assembly of the rainbow trout Arlee double haploid line genome.</title>
        <authorList>
            <person name="Gao G."/>
            <person name="Palti Y."/>
        </authorList>
    </citation>
    <scope>NUCLEOTIDE SEQUENCE [LARGE SCALE GENOMIC DNA]</scope>
</reference>
<dbReference type="GO" id="GO:0005509">
    <property type="term" value="F:calcium ion binding"/>
    <property type="evidence" value="ECO:0007669"/>
    <property type="project" value="UniProtKB-UniRule"/>
</dbReference>
<evidence type="ECO:0000256" key="15">
    <source>
        <dbReference type="ARBA" id="ARBA00023157"/>
    </source>
</evidence>
<evidence type="ECO:0000256" key="14">
    <source>
        <dbReference type="ARBA" id="ARBA00023030"/>
    </source>
</evidence>
<dbReference type="PROSITE" id="PS50026">
    <property type="entry name" value="EGF_3"/>
    <property type="match status" value="2"/>
</dbReference>
<dbReference type="FunFam" id="2.10.25.10:FF:000027">
    <property type="entry name" value="Thrombospondin 3"/>
    <property type="match status" value="1"/>
</dbReference>
<dbReference type="GO" id="GO:0016529">
    <property type="term" value="C:sarcoplasmic reticulum"/>
    <property type="evidence" value="ECO:0007669"/>
    <property type="project" value="UniProtKB-SubCell"/>
</dbReference>
<dbReference type="FunFam" id="4.10.1080.10:FF:000004">
    <property type="entry name" value="Cartilage oligomeric matrix protein"/>
    <property type="match status" value="1"/>
</dbReference>
<evidence type="ECO:0000256" key="23">
    <source>
        <dbReference type="SAM" id="SignalP"/>
    </source>
</evidence>
<keyword evidence="13" id="KW-0703">Sarcoplasmic reticulum</keyword>
<feature type="region of interest" description="Disordered" evidence="22">
    <location>
        <begin position="497"/>
        <end position="536"/>
    </location>
</feature>
<evidence type="ECO:0000256" key="9">
    <source>
        <dbReference type="ARBA" id="ARBA00022737"/>
    </source>
</evidence>
<evidence type="ECO:0000256" key="17">
    <source>
        <dbReference type="ARBA" id="ARBA00023230"/>
    </source>
</evidence>
<evidence type="ECO:0000259" key="25">
    <source>
        <dbReference type="PROSITE" id="PS51236"/>
    </source>
</evidence>
<dbReference type="FunFam" id="4.10.1080.10:FF:000001">
    <property type="entry name" value="Thrombospondin 3"/>
    <property type="match status" value="1"/>
</dbReference>
<evidence type="ECO:0008006" key="28">
    <source>
        <dbReference type="Google" id="ProtNLM"/>
    </source>
</evidence>
<proteinExistence type="inferred from homology"/>
<reference evidence="26" key="2">
    <citation type="submission" date="2025-08" db="UniProtKB">
        <authorList>
            <consortium name="Ensembl"/>
        </authorList>
    </citation>
    <scope>IDENTIFICATION</scope>
</reference>
<dbReference type="SUPFAM" id="SSF103647">
    <property type="entry name" value="TSP type-3 repeat"/>
    <property type="match status" value="3"/>
</dbReference>
<dbReference type="Gene3D" id="1.20.5.10">
    <property type="match status" value="1"/>
</dbReference>
<feature type="region of interest" description="Disordered" evidence="22">
    <location>
        <begin position="566"/>
        <end position="654"/>
    </location>
</feature>
<dbReference type="FunFam" id="2.10.25.10:FF:000170">
    <property type="entry name" value="thrombospondin-3 isoform X1"/>
    <property type="match status" value="1"/>
</dbReference>
<dbReference type="Gene3D" id="2.60.120.200">
    <property type="match status" value="2"/>
</dbReference>
<keyword evidence="6" id="KW-0272">Extracellular matrix</keyword>
<keyword evidence="11 21" id="KW-0106">Calcium</keyword>
<evidence type="ECO:0000256" key="4">
    <source>
        <dbReference type="ARBA" id="ARBA00009456"/>
    </source>
</evidence>
<keyword evidence="18" id="KW-0497">Mitogen</keyword>
<feature type="compositionally biased region" description="Acidic residues" evidence="22">
    <location>
        <begin position="631"/>
        <end position="642"/>
    </location>
</feature>
<evidence type="ECO:0000256" key="20">
    <source>
        <dbReference type="PROSITE-ProRule" id="PRU00076"/>
    </source>
</evidence>
<dbReference type="GO" id="GO:0005576">
    <property type="term" value="C:extracellular region"/>
    <property type="evidence" value="ECO:0007669"/>
    <property type="project" value="InterPro"/>
</dbReference>
<feature type="domain" description="EGF-like" evidence="24">
    <location>
        <begin position="294"/>
        <end position="331"/>
    </location>
</feature>
<comment type="caution">
    <text evidence="20">Lacks conserved residue(s) required for the propagation of feature annotation.</text>
</comment>
<dbReference type="Gene3D" id="2.10.25.10">
    <property type="entry name" value="Laminin"/>
    <property type="match status" value="4"/>
</dbReference>
<dbReference type="PROSITE" id="PS01187">
    <property type="entry name" value="EGF_CA"/>
    <property type="match status" value="1"/>
</dbReference>
<evidence type="ECO:0000256" key="13">
    <source>
        <dbReference type="ARBA" id="ARBA00022951"/>
    </source>
</evidence>
<dbReference type="SMART" id="SM00210">
    <property type="entry name" value="TSPN"/>
    <property type="match status" value="1"/>
</dbReference>
<dbReference type="FunFam" id="1.20.5.10:FF:000001">
    <property type="entry name" value="thrombospondin-3 isoform X2"/>
    <property type="match status" value="1"/>
</dbReference>
<name>A0A8C7R864_ONCMY</name>
<dbReference type="Ensembl" id="ENSOMYT00000052834.2">
    <property type="protein sequence ID" value="ENSOMYP00000048576.2"/>
    <property type="gene ID" value="ENSOMYG00000022068.2"/>
</dbReference>
<keyword evidence="12" id="KW-0130">Cell adhesion</keyword>
<evidence type="ECO:0000256" key="21">
    <source>
        <dbReference type="PROSITE-ProRule" id="PRU00634"/>
    </source>
</evidence>
<dbReference type="SUPFAM" id="SSF58006">
    <property type="entry name" value="Assembly domain of cartilage oligomeric matrix protein"/>
    <property type="match status" value="1"/>
</dbReference>
<dbReference type="InterPro" id="IPR028974">
    <property type="entry name" value="TSP_type-3_rpt"/>
</dbReference>
<dbReference type="SMART" id="SM00181">
    <property type="entry name" value="EGF"/>
    <property type="match status" value="4"/>
</dbReference>
<dbReference type="Pfam" id="PF02412">
    <property type="entry name" value="TSP_3"/>
    <property type="match status" value="5"/>
</dbReference>
<dbReference type="GO" id="GO:0006986">
    <property type="term" value="P:response to unfolded protein"/>
    <property type="evidence" value="ECO:0007669"/>
    <property type="project" value="UniProtKB-KW"/>
</dbReference>
<evidence type="ECO:0000256" key="1">
    <source>
        <dbReference type="ARBA" id="ARBA00004240"/>
    </source>
</evidence>
<dbReference type="PROSITE" id="PS01186">
    <property type="entry name" value="EGF_2"/>
    <property type="match status" value="1"/>
</dbReference>
<feature type="chain" id="PRO_5035479059" description="Thrombospondin 4a" evidence="23">
    <location>
        <begin position="21"/>
        <end position="888"/>
    </location>
</feature>
<evidence type="ECO:0000256" key="3">
    <source>
        <dbReference type="ARBA" id="ARBA00004498"/>
    </source>
</evidence>
<keyword evidence="9" id="KW-0677">Repeat</keyword>
<evidence type="ECO:0000256" key="12">
    <source>
        <dbReference type="ARBA" id="ARBA00022889"/>
    </source>
</evidence>
<dbReference type="InterPro" id="IPR017897">
    <property type="entry name" value="Thrombospondin_3_rpt"/>
</dbReference>
<keyword evidence="17" id="KW-0834">Unfolded protein response</keyword>
<gene>
    <name evidence="26" type="primary">LOC110523890</name>
</gene>
<dbReference type="CDD" id="cd00054">
    <property type="entry name" value="EGF_CA"/>
    <property type="match status" value="2"/>
</dbReference>
<keyword evidence="27" id="KW-1185">Reference proteome</keyword>
<dbReference type="InterPro" id="IPR024665">
    <property type="entry name" value="TSP/COMP_CC"/>
</dbReference>
<feature type="repeat" description="TSP type-3" evidence="21">
    <location>
        <begin position="526"/>
        <end position="561"/>
    </location>
</feature>
<dbReference type="PROSITE" id="PS51236">
    <property type="entry name" value="TSP_CTER"/>
    <property type="match status" value="1"/>
</dbReference>
<dbReference type="InterPro" id="IPR008859">
    <property type="entry name" value="Thrombospondin_C"/>
</dbReference>
<dbReference type="InterPro" id="IPR018097">
    <property type="entry name" value="EGF_Ca-bd_CS"/>
</dbReference>
<keyword evidence="5" id="KW-0964">Secreted</keyword>
<evidence type="ECO:0000256" key="8">
    <source>
        <dbReference type="ARBA" id="ARBA00022729"/>
    </source>
</evidence>
<keyword evidence="16" id="KW-0325">Glycoprotein</keyword>
<evidence type="ECO:0000256" key="7">
    <source>
        <dbReference type="ARBA" id="ARBA00022536"/>
    </source>
</evidence>
<evidence type="ECO:0000313" key="27">
    <source>
        <dbReference type="Proteomes" id="UP000694395"/>
    </source>
</evidence>
<dbReference type="PANTHER" id="PTHR10199:SF92">
    <property type="entry name" value="THROMBOSPONDIN-4"/>
    <property type="match status" value="1"/>
</dbReference>
<evidence type="ECO:0000256" key="16">
    <source>
        <dbReference type="ARBA" id="ARBA00023180"/>
    </source>
</evidence>
<evidence type="ECO:0000259" key="24">
    <source>
        <dbReference type="PROSITE" id="PS50026"/>
    </source>
</evidence>
<organism evidence="26 27">
    <name type="scientific">Oncorhynchus mykiss</name>
    <name type="common">Rainbow trout</name>
    <name type="synonym">Salmo gairdneri</name>
    <dbReference type="NCBI Taxonomy" id="8022"/>
    <lineage>
        <taxon>Eukaryota</taxon>
        <taxon>Metazoa</taxon>
        <taxon>Chordata</taxon>
        <taxon>Craniata</taxon>
        <taxon>Vertebrata</taxon>
        <taxon>Euteleostomi</taxon>
        <taxon>Actinopterygii</taxon>
        <taxon>Neopterygii</taxon>
        <taxon>Teleostei</taxon>
        <taxon>Protacanthopterygii</taxon>
        <taxon>Salmoniformes</taxon>
        <taxon>Salmonidae</taxon>
        <taxon>Salmoninae</taxon>
        <taxon>Oncorhynchus</taxon>
    </lineage>
</organism>
<dbReference type="Pfam" id="PF05735">
    <property type="entry name" value="TSP_C"/>
    <property type="match status" value="1"/>
</dbReference>
<dbReference type="SMART" id="SM00179">
    <property type="entry name" value="EGF_CA"/>
    <property type="match status" value="2"/>
</dbReference>
<dbReference type="FunFam" id="2.60.120.200:FF:000123">
    <property type="entry name" value="Thrombospondin 4"/>
    <property type="match status" value="1"/>
</dbReference>
<evidence type="ECO:0000256" key="19">
    <source>
        <dbReference type="ARBA" id="ARBA00038536"/>
    </source>
</evidence>
<dbReference type="PROSITE" id="PS51234">
    <property type="entry name" value="TSP3"/>
    <property type="match status" value="2"/>
</dbReference>
<dbReference type="InterPro" id="IPR046970">
    <property type="entry name" value="TSP/COMP_CC_sf"/>
</dbReference>
<feature type="signal peptide" evidence="23">
    <location>
        <begin position="1"/>
        <end position="20"/>
    </location>
</feature>
<dbReference type="InterPro" id="IPR013320">
    <property type="entry name" value="ConA-like_dom_sf"/>
</dbReference>
<dbReference type="SUPFAM" id="SSF49899">
    <property type="entry name" value="Concanavalin A-like lectins/glucanases"/>
    <property type="match status" value="2"/>
</dbReference>
<keyword evidence="8 23" id="KW-0732">Signal</keyword>
<feature type="domain" description="TSP C-terminal" evidence="25">
    <location>
        <begin position="639"/>
        <end position="873"/>
    </location>
</feature>
<protein>
    <recommendedName>
        <fullName evidence="28">Thrombospondin 4a</fullName>
    </recommendedName>
</protein>
<evidence type="ECO:0000256" key="2">
    <source>
        <dbReference type="ARBA" id="ARBA00004369"/>
    </source>
</evidence>
<sequence length="888" mass="97751">AFPGVHQITILHLYSLLTTIYDLLNSPDCLPDLLQGGLVEQGVNEAFILTTFKLQPKTGTTVFGLYNPRDNSKYFEFTVLGKLNRAVLRYLRSDRRMSSVTFNNIQLADGQRHRLLFHLKGMQQGPGAVELHLDCRLVETVRDLPSVFQGLPAGYGVVELKSMQGKAEEELEELKLVVGDTFENVASLQNCHQQGDSVQTLGVNTKQLSNQMLELTQVINELKDVLIQQVKETSFLRNTISECQACGLGGSEVIEPKCAPGVCFRDDMCMETEEGVECGPCPDGYTGDGFSCDDVDECQFNPCFAGVKCVNTAPGFRCDTCPLGYTGLAVEGVGVVYAQTNKQVCDDIDECKGPNNGGCTADSLCHNSAGSYVCGGCKTGYIGGQVKGCKPERSCGNSRTNPCDVNAQCIQERDGSITCQCGIGWAGNGYLCGKDTDIDGYPDEKLKCKDMVCKKDNCMRVPNSGQEDADEDGQGDACDADADGDGILNEQDNCWLKPNVDQRNSDKDNHGDACDNCRTVENPDQRDTDGDRKGDACDDDMDGDGLKNFLDNCQMVVNRDQLDRDGDGVGDACDSCPDIPNPNQSDIDDDLVGDSCDTNQDSDGDGHQDTKDNCPNVINSSQLDTDKDGLGDECDDDDDNDSIPDFLPPGPDNCRLGDAQIDPNWVVLNQTSKSLSSIIYIVLYQLVFYFVVPSLFCSLGYTAFSGVDFEGTFHVNTVTDDDYAGFIFGYQDSSSFYVVMWKQTEQTYWQATPFRAVAEPGIQLKAVKSKSGPGEHLRNSLWHTGDTNDQVRLLWKDPRNVGWKDKVSYRWYLQHRPQVGYIRARFYEGTELVADSGVTIDTTMRGGRLGVFCFSQENIIWSNLKYRCNDTIPEDFQFSTQHGVNDSL</sequence>
<evidence type="ECO:0000256" key="6">
    <source>
        <dbReference type="ARBA" id="ARBA00022530"/>
    </source>
</evidence>
<dbReference type="InterPro" id="IPR003367">
    <property type="entry name" value="Thrombospondin_3-like_rpt"/>
</dbReference>
<comment type="subunit">
    <text evidence="19">Homotrimer; disulfide-linked.</text>
</comment>
<feature type="compositionally biased region" description="Basic and acidic residues" evidence="22">
    <location>
        <begin position="503"/>
        <end position="515"/>
    </location>
</feature>
<dbReference type="SUPFAM" id="SSF57196">
    <property type="entry name" value="EGF/Laminin"/>
    <property type="match status" value="1"/>
</dbReference>
<keyword evidence="7 20" id="KW-0245">EGF-like domain</keyword>
<dbReference type="GeneTree" id="ENSGT00940000155227"/>
<accession>A0A8C7R864</accession>
<dbReference type="InterPro" id="IPR048287">
    <property type="entry name" value="TSPN-like_N"/>
</dbReference>
<evidence type="ECO:0000313" key="26">
    <source>
        <dbReference type="Ensembl" id="ENSOMYP00000048576.2"/>
    </source>
</evidence>
<feature type="repeat" description="TSP type-3" evidence="21">
    <location>
        <begin position="467"/>
        <end position="502"/>
    </location>
</feature>
<evidence type="ECO:0000256" key="5">
    <source>
        <dbReference type="ARBA" id="ARBA00022525"/>
    </source>
</evidence>
<dbReference type="AlphaFoldDB" id="A0A8C7R864"/>
<dbReference type="InterPro" id="IPR001881">
    <property type="entry name" value="EGF-like_Ca-bd_dom"/>
</dbReference>
<evidence type="ECO:0000256" key="22">
    <source>
        <dbReference type="SAM" id="MobiDB-lite"/>
    </source>
</evidence>
<dbReference type="InterPro" id="IPR049883">
    <property type="entry name" value="NOTCH1_EGF-like"/>
</dbReference>
<dbReference type="Proteomes" id="UP000694395">
    <property type="component" value="Chromosome 5"/>
</dbReference>
<keyword evidence="10" id="KW-0256">Endoplasmic reticulum</keyword>
<dbReference type="PANTHER" id="PTHR10199">
    <property type="entry name" value="THROMBOSPONDIN"/>
    <property type="match status" value="1"/>
</dbReference>
<dbReference type="GO" id="GO:0007155">
    <property type="term" value="P:cell adhesion"/>
    <property type="evidence" value="ECO:0007669"/>
    <property type="project" value="UniProtKB-KW"/>
</dbReference>
<comment type="subcellular location">
    <subcellularLocation>
        <location evidence="1">Endoplasmic reticulum</location>
    </subcellularLocation>
    <subcellularLocation>
        <location evidence="2">Sarcoplasmic reticulum</location>
    </subcellularLocation>
    <subcellularLocation>
        <location evidence="3">Secreted</location>
        <location evidence="3">Extracellular space</location>
        <location evidence="3">Extracellular matrix</location>
    </subcellularLocation>
</comment>